<feature type="compositionally biased region" description="Polar residues" evidence="1">
    <location>
        <begin position="57"/>
        <end position="77"/>
    </location>
</feature>
<accession>A0A653NZH1</accession>
<dbReference type="RefSeq" id="WP_159302024.1">
    <property type="nucleotide sequence ID" value="NZ_LR733271.1"/>
</dbReference>
<dbReference type="EMBL" id="CABWLR010000002">
    <property type="protein sequence ID" value="VXB22430.1"/>
    <property type="molecule type" value="Genomic_DNA"/>
</dbReference>
<evidence type="ECO:0000256" key="2">
    <source>
        <dbReference type="SAM" id="SignalP"/>
    </source>
</evidence>
<evidence type="ECO:0000256" key="1">
    <source>
        <dbReference type="SAM" id="MobiDB-lite"/>
    </source>
</evidence>
<name>A0A653NZH1_9FLAO</name>
<keyword evidence="2" id="KW-0732">Signal</keyword>
<organism evidence="3 4">
    <name type="scientific">Maribacter litoralis</name>
    <dbReference type="NCBI Taxonomy" id="2059726"/>
    <lineage>
        <taxon>Bacteria</taxon>
        <taxon>Pseudomonadati</taxon>
        <taxon>Bacteroidota</taxon>
        <taxon>Flavobacteriia</taxon>
        <taxon>Flavobacteriales</taxon>
        <taxon>Flavobacteriaceae</taxon>
        <taxon>Maribacter</taxon>
    </lineage>
</organism>
<evidence type="ECO:0000313" key="4">
    <source>
        <dbReference type="Proteomes" id="UP000430202"/>
    </source>
</evidence>
<evidence type="ECO:0000313" key="3">
    <source>
        <dbReference type="EMBL" id="VXB22430.1"/>
    </source>
</evidence>
<reference evidence="3 4" key="1">
    <citation type="submission" date="2019-10" db="EMBL/GenBank/DDBJ databases">
        <authorList>
            <person name="Karimi E."/>
        </authorList>
    </citation>
    <scope>NUCLEOTIDE SEQUENCE [LARGE SCALE GENOMIC DNA]</scope>
    <source>
        <strain evidence="3">Maribacter sp. 151</strain>
    </source>
</reference>
<gene>
    <name evidence="3" type="ORF">MARI151_20069</name>
</gene>
<feature type="region of interest" description="Disordered" evidence="1">
    <location>
        <begin position="21"/>
        <end position="77"/>
    </location>
</feature>
<feature type="compositionally biased region" description="Low complexity" evidence="1">
    <location>
        <begin position="21"/>
        <end position="49"/>
    </location>
</feature>
<proteinExistence type="predicted"/>
<dbReference type="PROSITE" id="PS51257">
    <property type="entry name" value="PROKAR_LIPOPROTEIN"/>
    <property type="match status" value="1"/>
</dbReference>
<protein>
    <recommendedName>
        <fullName evidence="5">DUF4168 domain-containing protein</fullName>
    </recommendedName>
</protein>
<evidence type="ECO:0008006" key="5">
    <source>
        <dbReference type="Google" id="ProtNLM"/>
    </source>
</evidence>
<feature type="chain" id="PRO_5024909059" description="DUF4168 domain-containing protein" evidence="2">
    <location>
        <begin position="23"/>
        <end position="159"/>
    </location>
</feature>
<keyword evidence="4" id="KW-1185">Reference proteome</keyword>
<dbReference type="Proteomes" id="UP000430202">
    <property type="component" value="Unassembled WGS sequence"/>
</dbReference>
<feature type="signal peptide" evidence="2">
    <location>
        <begin position="1"/>
        <end position="22"/>
    </location>
</feature>
<dbReference type="AlphaFoldDB" id="A0A653NZH1"/>
<sequence>MKNKIVLTAALTLILASCSSTKKTSTNNTETTTEQVSTVQNTSTSSSSSEMDAEDSSAISQQNMAAQANGSTGAMNNLMAQGSSKTIASEYAEMFSKLEMSDEQISTFTSAMNRFKTKQANMPSGEMLGSIENERTRQLEEILSSGQYAKYEEWLANNQ</sequence>